<reference evidence="1 2" key="1">
    <citation type="submission" date="2016-10" db="EMBL/GenBank/DDBJ databases">
        <authorList>
            <person name="de Groot N.N."/>
        </authorList>
    </citation>
    <scope>NUCLEOTIDE SEQUENCE [LARGE SCALE GENOMIC DNA]</scope>
    <source>
        <strain evidence="1 2">DSM 25294</strain>
    </source>
</reference>
<dbReference type="SUPFAM" id="SSF53795">
    <property type="entry name" value="PEP carboxykinase-like"/>
    <property type="match status" value="1"/>
</dbReference>
<evidence type="ECO:0000313" key="2">
    <source>
        <dbReference type="Proteomes" id="UP000199382"/>
    </source>
</evidence>
<gene>
    <name evidence="1" type="ORF">SAMN04488026_101049</name>
</gene>
<dbReference type="STRING" id="571298.SAMN04488026_101049"/>
<keyword evidence="2" id="KW-1185">Reference proteome</keyword>
<dbReference type="Gene3D" id="3.40.50.300">
    <property type="entry name" value="P-loop containing nucleotide triphosphate hydrolases"/>
    <property type="match status" value="1"/>
</dbReference>
<organism evidence="1 2">
    <name type="scientific">Aliiruegeria lutimaris</name>
    <dbReference type="NCBI Taxonomy" id="571298"/>
    <lineage>
        <taxon>Bacteria</taxon>
        <taxon>Pseudomonadati</taxon>
        <taxon>Pseudomonadota</taxon>
        <taxon>Alphaproteobacteria</taxon>
        <taxon>Rhodobacterales</taxon>
        <taxon>Roseobacteraceae</taxon>
        <taxon>Aliiruegeria</taxon>
    </lineage>
</organism>
<dbReference type="Proteomes" id="UP000199382">
    <property type="component" value="Unassembled WGS sequence"/>
</dbReference>
<evidence type="ECO:0008006" key="3">
    <source>
        <dbReference type="Google" id="ProtNLM"/>
    </source>
</evidence>
<dbReference type="EMBL" id="FNEK01000010">
    <property type="protein sequence ID" value="SDJ00187.1"/>
    <property type="molecule type" value="Genomic_DNA"/>
</dbReference>
<sequence>MAKLSLEREVPQRYGWTFLGVFRPGERVETEGTYSDFPFDGLCNAAADFVAREFWIISDADVPVDTRGHFVCDLLLPNLLSRDGHLVLHCGMVAFENAAIGFLGPSGAGKSTMTAAFVRHGAELLSDDAIMIDPEADPLGARPLYSGMRMFSGSISAILPDVPLGENMAHYSSKQRLKVDGSTEMAHPRACSFWRTTPRQEKSR</sequence>
<protein>
    <recommendedName>
        <fullName evidence="3">Hpr(Ser) kinase/phosphatase</fullName>
    </recommendedName>
</protein>
<accession>A0A1G8Q632</accession>
<dbReference type="InterPro" id="IPR027417">
    <property type="entry name" value="P-loop_NTPase"/>
</dbReference>
<evidence type="ECO:0000313" key="1">
    <source>
        <dbReference type="EMBL" id="SDJ00187.1"/>
    </source>
</evidence>
<name>A0A1G8Q632_9RHOB</name>
<proteinExistence type="predicted"/>
<dbReference type="AlphaFoldDB" id="A0A1G8Q632"/>